<dbReference type="EC" id="2.7.13.3" evidence="2"/>
<dbReference type="SUPFAM" id="SSF55785">
    <property type="entry name" value="PYP-like sensor domain (PAS domain)"/>
    <property type="match status" value="2"/>
</dbReference>
<evidence type="ECO:0000256" key="1">
    <source>
        <dbReference type="ARBA" id="ARBA00000085"/>
    </source>
</evidence>
<comment type="catalytic activity">
    <reaction evidence="1">
        <text>ATP + protein L-histidine = ADP + protein N-phospho-L-histidine.</text>
        <dbReference type="EC" id="2.7.13.3"/>
    </reaction>
</comment>
<dbReference type="Gene3D" id="3.30.565.10">
    <property type="entry name" value="Histidine kinase-like ATPase, C-terminal domain"/>
    <property type="match status" value="1"/>
</dbReference>
<dbReference type="Pfam" id="PF08448">
    <property type="entry name" value="PAS_4"/>
    <property type="match status" value="1"/>
</dbReference>
<feature type="domain" description="PAC" evidence="8">
    <location>
        <begin position="256"/>
        <end position="308"/>
    </location>
</feature>
<evidence type="ECO:0000313" key="10">
    <source>
        <dbReference type="Proteomes" id="UP000586093"/>
    </source>
</evidence>
<dbReference type="Pfam" id="PF00072">
    <property type="entry name" value="Response_reg"/>
    <property type="match status" value="1"/>
</dbReference>
<dbReference type="InterPro" id="IPR000014">
    <property type="entry name" value="PAS"/>
</dbReference>
<evidence type="ECO:0000256" key="5">
    <source>
        <dbReference type="SAM" id="Coils"/>
    </source>
</evidence>
<dbReference type="SMART" id="SM00448">
    <property type="entry name" value="REC"/>
    <property type="match status" value="1"/>
</dbReference>
<dbReference type="GO" id="GO:0000155">
    <property type="term" value="F:phosphorelay sensor kinase activity"/>
    <property type="evidence" value="ECO:0007669"/>
    <property type="project" value="InterPro"/>
</dbReference>
<dbReference type="PROSITE" id="PS50113">
    <property type="entry name" value="PAC"/>
    <property type="match status" value="1"/>
</dbReference>
<dbReference type="PROSITE" id="PS50109">
    <property type="entry name" value="HIS_KIN"/>
    <property type="match status" value="1"/>
</dbReference>
<dbReference type="SUPFAM" id="SSF47384">
    <property type="entry name" value="Homodimeric domain of signal transducing histidine kinase"/>
    <property type="match status" value="1"/>
</dbReference>
<evidence type="ECO:0000256" key="3">
    <source>
        <dbReference type="ARBA" id="ARBA00022553"/>
    </source>
</evidence>
<sequence>MFAGRAGGFAPTSKIVPCETLTTSVNLPLPAPLDDPLARYAALQTALDLIDQGFTLIDRNLRLVAWNESFLRLLDFPPDMVHAGATFESFIRYNAERGDYGPGDPQAMVAERVAMARRFVAHDFERARPNGQVLRITGVPVPGIGFITLYSDVSVQRQSERQIREHAAELERRVAERTQELRRSESQLRLITDSIPALIAYFDEQRAYRYLNRGYQEWFGLDTSQPEKVSAKEYLGAATYQRIRSNVARALAGEAVSYEYPTETIDGRSRIARTTLIPEVSAEGRVVGCFELTFDLTEMRRAEDMLAQAKKMEALGQLTSGLAHDFNNMLTVILGNLGAIQQADTEGQHAEYLTPALGAARRGAELIRNLMGFARRQPLEAQPVDVCAAAAAVIRLVRPTLPPGLEIGLSAPEGLPHAWSEASRLQDAFLNLILNARDAGASQIRITMVPHALHCDQLRGLRITPGPYVRIRVSDDGCGMTPAVCARVFEPFFTTKRPGQGTGLGLATVYGFVRQCEGAIDVVSTPGRGSSFTLWLPVAETPADAVDPGSPPLAGPEGRRGLALLVEDEAEVRKVVRRYLVDLGYAVLEAENGSEALAILEDTPAIELLLSDVMMPGELDGREVARRARERGVRRIVLMSGHASGSDHDLADVPLLTKPFDQAALAQLLRDHAPH</sequence>
<reference evidence="9 10" key="1">
    <citation type="submission" date="2020-08" db="EMBL/GenBank/DDBJ databases">
        <title>Aquariorum lacteus gen. nov., sp. nov., a new member of the family Comamonadaceae, isolated from freshwater aquarium.</title>
        <authorList>
            <person name="Chun S.-J."/>
        </authorList>
    </citation>
    <scope>NUCLEOTIDE SEQUENCE [LARGE SCALE GENOMIC DNA]</scope>
    <source>
        <strain evidence="9 10">SJAQ100</strain>
    </source>
</reference>
<dbReference type="InterPro" id="IPR005467">
    <property type="entry name" value="His_kinase_dom"/>
</dbReference>
<dbReference type="InterPro" id="IPR004358">
    <property type="entry name" value="Sig_transdc_His_kin-like_C"/>
</dbReference>
<dbReference type="SMART" id="SM00388">
    <property type="entry name" value="HisKA"/>
    <property type="match status" value="1"/>
</dbReference>
<protein>
    <recommendedName>
        <fullName evidence="2">histidine kinase</fullName>
        <ecNumber evidence="2">2.7.13.3</ecNumber>
    </recommendedName>
</protein>
<feature type="domain" description="Histidine kinase" evidence="6">
    <location>
        <begin position="321"/>
        <end position="540"/>
    </location>
</feature>
<feature type="domain" description="Response regulatory" evidence="7">
    <location>
        <begin position="562"/>
        <end position="673"/>
    </location>
</feature>
<evidence type="ECO:0000259" key="8">
    <source>
        <dbReference type="PROSITE" id="PS50113"/>
    </source>
</evidence>
<evidence type="ECO:0000256" key="2">
    <source>
        <dbReference type="ARBA" id="ARBA00012438"/>
    </source>
</evidence>
<name>A0A839HP23_9BURK</name>
<dbReference type="InterPro" id="IPR001789">
    <property type="entry name" value="Sig_transdc_resp-reg_receiver"/>
</dbReference>
<keyword evidence="3 4" id="KW-0597">Phosphoprotein</keyword>
<dbReference type="InterPro" id="IPR003594">
    <property type="entry name" value="HATPase_dom"/>
</dbReference>
<dbReference type="InterPro" id="IPR011006">
    <property type="entry name" value="CheY-like_superfamily"/>
</dbReference>
<dbReference type="EMBL" id="JACIVI010000007">
    <property type="protein sequence ID" value="MBB1163242.1"/>
    <property type="molecule type" value="Genomic_DNA"/>
</dbReference>
<dbReference type="CDD" id="cd00082">
    <property type="entry name" value="HisKA"/>
    <property type="match status" value="1"/>
</dbReference>
<dbReference type="Gene3D" id="1.10.287.130">
    <property type="match status" value="1"/>
</dbReference>
<dbReference type="InterPro" id="IPR036890">
    <property type="entry name" value="HATPase_C_sf"/>
</dbReference>
<dbReference type="PANTHER" id="PTHR43065:SF42">
    <property type="entry name" value="TWO-COMPONENT SENSOR PPRA"/>
    <property type="match status" value="1"/>
</dbReference>
<dbReference type="CDD" id="cd00130">
    <property type="entry name" value="PAS"/>
    <property type="match status" value="1"/>
</dbReference>
<dbReference type="SMART" id="SM00387">
    <property type="entry name" value="HATPase_c"/>
    <property type="match status" value="1"/>
</dbReference>
<dbReference type="Pfam" id="PF12860">
    <property type="entry name" value="PAS_7"/>
    <property type="match status" value="1"/>
</dbReference>
<dbReference type="SUPFAM" id="SSF52172">
    <property type="entry name" value="CheY-like"/>
    <property type="match status" value="1"/>
</dbReference>
<keyword evidence="5" id="KW-0175">Coiled coil</keyword>
<comment type="caution">
    <text evidence="9">The sequence shown here is derived from an EMBL/GenBank/DDBJ whole genome shotgun (WGS) entry which is preliminary data.</text>
</comment>
<proteinExistence type="predicted"/>
<dbReference type="Pfam" id="PF02518">
    <property type="entry name" value="HATPase_c"/>
    <property type="match status" value="1"/>
</dbReference>
<dbReference type="InterPro" id="IPR013656">
    <property type="entry name" value="PAS_4"/>
</dbReference>
<feature type="coiled-coil region" evidence="5">
    <location>
        <begin position="160"/>
        <end position="187"/>
    </location>
</feature>
<dbReference type="InterPro" id="IPR036097">
    <property type="entry name" value="HisK_dim/P_sf"/>
</dbReference>
<gene>
    <name evidence="9" type="ORF">H4F90_14810</name>
</gene>
<evidence type="ECO:0000259" key="7">
    <source>
        <dbReference type="PROSITE" id="PS50110"/>
    </source>
</evidence>
<dbReference type="Pfam" id="PF00512">
    <property type="entry name" value="HisKA"/>
    <property type="match status" value="1"/>
</dbReference>
<dbReference type="NCBIfam" id="TIGR00229">
    <property type="entry name" value="sensory_box"/>
    <property type="match status" value="1"/>
</dbReference>
<dbReference type="Gene3D" id="3.40.50.2300">
    <property type="match status" value="1"/>
</dbReference>
<dbReference type="AlphaFoldDB" id="A0A839HP23"/>
<accession>A0A839HP23</accession>
<dbReference type="PANTHER" id="PTHR43065">
    <property type="entry name" value="SENSOR HISTIDINE KINASE"/>
    <property type="match status" value="1"/>
</dbReference>
<dbReference type="PROSITE" id="PS50110">
    <property type="entry name" value="RESPONSE_REGULATORY"/>
    <property type="match status" value="1"/>
</dbReference>
<dbReference type="InterPro" id="IPR035965">
    <property type="entry name" value="PAS-like_dom_sf"/>
</dbReference>
<evidence type="ECO:0000313" key="9">
    <source>
        <dbReference type="EMBL" id="MBB1163242.1"/>
    </source>
</evidence>
<dbReference type="SMART" id="SM00091">
    <property type="entry name" value="PAS"/>
    <property type="match status" value="2"/>
</dbReference>
<dbReference type="PRINTS" id="PR00344">
    <property type="entry name" value="BCTRLSENSOR"/>
</dbReference>
<dbReference type="Proteomes" id="UP000586093">
    <property type="component" value="Unassembled WGS sequence"/>
</dbReference>
<evidence type="ECO:0000256" key="4">
    <source>
        <dbReference type="PROSITE-ProRule" id="PRU00169"/>
    </source>
</evidence>
<evidence type="ECO:0000259" key="6">
    <source>
        <dbReference type="PROSITE" id="PS50109"/>
    </source>
</evidence>
<keyword evidence="10" id="KW-1185">Reference proteome</keyword>
<dbReference type="InterPro" id="IPR000700">
    <property type="entry name" value="PAS-assoc_C"/>
</dbReference>
<feature type="modified residue" description="4-aspartylphosphate" evidence="4">
    <location>
        <position position="612"/>
    </location>
</feature>
<dbReference type="InterPro" id="IPR003661">
    <property type="entry name" value="HisK_dim/P_dom"/>
</dbReference>
<dbReference type="Gene3D" id="3.30.450.20">
    <property type="entry name" value="PAS domain"/>
    <property type="match status" value="2"/>
</dbReference>
<dbReference type="SUPFAM" id="SSF55874">
    <property type="entry name" value="ATPase domain of HSP90 chaperone/DNA topoisomerase II/histidine kinase"/>
    <property type="match status" value="1"/>
</dbReference>
<organism evidence="9 10">
    <name type="scientific">Aquariibacter albus</name>
    <dbReference type="NCBI Taxonomy" id="2759899"/>
    <lineage>
        <taxon>Bacteria</taxon>
        <taxon>Pseudomonadati</taxon>
        <taxon>Pseudomonadota</taxon>
        <taxon>Betaproteobacteria</taxon>
        <taxon>Burkholderiales</taxon>
        <taxon>Sphaerotilaceae</taxon>
        <taxon>Aquariibacter</taxon>
    </lineage>
</organism>